<dbReference type="STRING" id="266779.Meso_2988"/>
<dbReference type="eggNOG" id="COG2188">
    <property type="taxonomic scope" value="Bacteria"/>
</dbReference>
<accession>Q11E15</accession>
<dbReference type="SUPFAM" id="SSF64288">
    <property type="entry name" value="Chorismate lyase-like"/>
    <property type="match status" value="1"/>
</dbReference>
<dbReference type="CDD" id="cd07377">
    <property type="entry name" value="WHTH_GntR"/>
    <property type="match status" value="1"/>
</dbReference>
<dbReference type="InterPro" id="IPR010248">
    <property type="entry name" value="His_ut_repres"/>
</dbReference>
<protein>
    <recommendedName>
        <fullName evidence="4">Histidine utilization repressor</fullName>
    </recommendedName>
</protein>
<dbReference type="InterPro" id="IPR036390">
    <property type="entry name" value="WH_DNA-bd_sf"/>
</dbReference>
<dbReference type="Gene3D" id="1.10.10.10">
    <property type="entry name" value="Winged helix-like DNA-binding domain superfamily/Winged helix DNA-binding domain"/>
    <property type="match status" value="1"/>
</dbReference>
<dbReference type="FunFam" id="1.10.10.10:FF:000079">
    <property type="entry name" value="GntR family transcriptional regulator"/>
    <property type="match status" value="1"/>
</dbReference>
<dbReference type="InterPro" id="IPR050679">
    <property type="entry name" value="Bact_HTH_transcr_reg"/>
</dbReference>
<keyword evidence="2" id="KW-0238">DNA-binding</keyword>
<name>Q11E15_CHESB</name>
<proteinExistence type="predicted"/>
<evidence type="ECO:0000256" key="4">
    <source>
        <dbReference type="NCBIfam" id="TIGR02018"/>
    </source>
</evidence>
<evidence type="ECO:0000313" key="6">
    <source>
        <dbReference type="EMBL" id="ABG64360.1"/>
    </source>
</evidence>
<dbReference type="InterPro" id="IPR028978">
    <property type="entry name" value="Chorismate_lyase_/UTRA_dom_sf"/>
</dbReference>
<dbReference type="PANTHER" id="PTHR44846:SF16">
    <property type="entry name" value="TRANSCRIPTIONAL REGULATOR PHNF-RELATED"/>
    <property type="match status" value="1"/>
</dbReference>
<dbReference type="SMART" id="SM00866">
    <property type="entry name" value="UTRA"/>
    <property type="match status" value="1"/>
</dbReference>
<dbReference type="GO" id="GO:0003700">
    <property type="term" value="F:DNA-binding transcription factor activity"/>
    <property type="evidence" value="ECO:0007669"/>
    <property type="project" value="UniProtKB-UniRule"/>
</dbReference>
<dbReference type="PANTHER" id="PTHR44846">
    <property type="entry name" value="MANNOSYL-D-GLYCERATE TRANSPORT/METABOLISM SYSTEM REPRESSOR MNGR-RELATED"/>
    <property type="match status" value="1"/>
</dbReference>
<dbReference type="InterPro" id="IPR036388">
    <property type="entry name" value="WH-like_DNA-bd_sf"/>
</dbReference>
<reference evidence="6" key="1">
    <citation type="submission" date="2006-06" db="EMBL/GenBank/DDBJ databases">
        <title>Complete sequence of chromosome of Chelativorans sp. BNC1.</title>
        <authorList>
            <consortium name="US DOE Joint Genome Institute"/>
            <person name="Copeland A."/>
            <person name="Lucas S."/>
            <person name="Lapidus A."/>
            <person name="Barry K."/>
            <person name="Detter J.C."/>
            <person name="Glavina del Rio T."/>
            <person name="Hammon N."/>
            <person name="Israni S."/>
            <person name="Dalin E."/>
            <person name="Tice H."/>
            <person name="Pitluck S."/>
            <person name="Chertkov O."/>
            <person name="Brettin T."/>
            <person name="Bruce D."/>
            <person name="Han C."/>
            <person name="Tapia R."/>
            <person name="Gilna P."/>
            <person name="Schmutz J."/>
            <person name="Larimer F."/>
            <person name="Land M."/>
            <person name="Hauser L."/>
            <person name="Kyrpides N."/>
            <person name="Mikhailova N."/>
            <person name="Richardson P."/>
        </authorList>
    </citation>
    <scope>NUCLEOTIDE SEQUENCE</scope>
    <source>
        <strain evidence="6">BNC1</strain>
    </source>
</reference>
<dbReference type="GO" id="GO:0045892">
    <property type="term" value="P:negative regulation of DNA-templated transcription"/>
    <property type="evidence" value="ECO:0007669"/>
    <property type="project" value="UniProtKB-UniRule"/>
</dbReference>
<dbReference type="InterPro" id="IPR011663">
    <property type="entry name" value="UTRA"/>
</dbReference>
<dbReference type="GO" id="GO:0003677">
    <property type="term" value="F:DNA binding"/>
    <property type="evidence" value="ECO:0007669"/>
    <property type="project" value="UniProtKB-UniRule"/>
</dbReference>
<dbReference type="GO" id="GO:0006547">
    <property type="term" value="P:L-histidine metabolic process"/>
    <property type="evidence" value="ECO:0007669"/>
    <property type="project" value="UniProtKB-UniRule"/>
</dbReference>
<dbReference type="PROSITE" id="PS50949">
    <property type="entry name" value="HTH_GNTR"/>
    <property type="match status" value="1"/>
</dbReference>
<dbReference type="NCBIfam" id="TIGR02018">
    <property type="entry name" value="his_ut_repres"/>
    <property type="match status" value="1"/>
</dbReference>
<dbReference type="SUPFAM" id="SSF46785">
    <property type="entry name" value="Winged helix' DNA-binding domain"/>
    <property type="match status" value="1"/>
</dbReference>
<dbReference type="InterPro" id="IPR000524">
    <property type="entry name" value="Tscrpt_reg_HTH_GntR"/>
</dbReference>
<dbReference type="KEGG" id="mes:Meso_2988"/>
<keyword evidence="1" id="KW-0805">Transcription regulation</keyword>
<evidence type="ECO:0000256" key="1">
    <source>
        <dbReference type="ARBA" id="ARBA00023015"/>
    </source>
</evidence>
<gene>
    <name evidence="6" type="ordered locus">Meso_2988</name>
</gene>
<dbReference type="PRINTS" id="PR00035">
    <property type="entry name" value="HTHGNTR"/>
</dbReference>
<dbReference type="EMBL" id="CP000390">
    <property type="protein sequence ID" value="ABG64360.1"/>
    <property type="molecule type" value="Genomic_DNA"/>
</dbReference>
<dbReference type="AlphaFoldDB" id="Q11E15"/>
<dbReference type="SMART" id="SM00345">
    <property type="entry name" value="HTH_GNTR"/>
    <property type="match status" value="1"/>
</dbReference>
<sequence length="241" mass="26973">MTIEDSSGTTLHQRILNDIEGRIISGAWPPGYRLPFEVDLAVQYGCSRMTVNKVMTQLAKSGLIERRKKSGTFVAHPQAQSAVLEIHDIREEVQSLNLSYGYRLLSRTCRKAGTEDLRRLGVSKATQLVDLTCIHLAGDRPFCLEKRLIDLAVVPEAKGFDFETIAPGPWLLAQIPWTTAEHRIQAVRAGAEETEHLQLSPNDPCLVIERQTWSHAGPVTNVRLTYPGDRHRLVAQFKPNS</sequence>
<dbReference type="HOGENOM" id="CLU_063236_0_2_5"/>
<feature type="domain" description="HTH gntR-type" evidence="5">
    <location>
        <begin position="9"/>
        <end position="77"/>
    </location>
</feature>
<evidence type="ECO:0000259" key="5">
    <source>
        <dbReference type="PROSITE" id="PS50949"/>
    </source>
</evidence>
<evidence type="ECO:0000256" key="3">
    <source>
        <dbReference type="ARBA" id="ARBA00023163"/>
    </source>
</evidence>
<dbReference type="Pfam" id="PF07702">
    <property type="entry name" value="UTRA"/>
    <property type="match status" value="1"/>
</dbReference>
<keyword evidence="3" id="KW-0804">Transcription</keyword>
<dbReference type="Pfam" id="PF00392">
    <property type="entry name" value="GntR"/>
    <property type="match status" value="1"/>
</dbReference>
<dbReference type="Gene3D" id="3.40.1410.10">
    <property type="entry name" value="Chorismate lyase-like"/>
    <property type="match status" value="1"/>
</dbReference>
<evidence type="ECO:0000256" key="2">
    <source>
        <dbReference type="ARBA" id="ARBA00023125"/>
    </source>
</evidence>
<organism evidence="6">
    <name type="scientific">Chelativorans sp. (strain BNC1)</name>
    <dbReference type="NCBI Taxonomy" id="266779"/>
    <lineage>
        <taxon>Bacteria</taxon>
        <taxon>Pseudomonadati</taxon>
        <taxon>Pseudomonadota</taxon>
        <taxon>Alphaproteobacteria</taxon>
        <taxon>Hyphomicrobiales</taxon>
        <taxon>Phyllobacteriaceae</taxon>
        <taxon>Chelativorans</taxon>
    </lineage>
</organism>